<dbReference type="HOGENOM" id="CLU_1431116_0_0_1"/>
<dbReference type="Proteomes" id="UP000018468">
    <property type="component" value="Linkage group LG26"/>
</dbReference>
<keyword evidence="2" id="KW-1185">Reference proteome</keyword>
<proteinExistence type="predicted"/>
<dbReference type="InParanoid" id="W5MG35"/>
<dbReference type="STRING" id="7918.ENSLOCP00000007344"/>
<dbReference type="Ensembl" id="ENSLOCT00000007352.1">
    <property type="protein sequence ID" value="ENSLOCP00000007344.1"/>
    <property type="gene ID" value="ENSLOCG00000006081.1"/>
</dbReference>
<evidence type="ECO:0000313" key="1">
    <source>
        <dbReference type="Ensembl" id="ENSLOCP00000007344.1"/>
    </source>
</evidence>
<dbReference type="eggNOG" id="ENOG502TDR7">
    <property type="taxonomic scope" value="Eukaryota"/>
</dbReference>
<reference evidence="1" key="3">
    <citation type="submission" date="2025-09" db="UniProtKB">
        <authorList>
            <consortium name="Ensembl"/>
        </authorList>
    </citation>
    <scope>IDENTIFICATION</scope>
</reference>
<dbReference type="CDD" id="cd23298">
    <property type="entry name" value="beta-trefoil_IL18"/>
    <property type="match status" value="1"/>
</dbReference>
<dbReference type="EMBL" id="AHAT01018445">
    <property type="status" value="NOT_ANNOTATED_CDS"/>
    <property type="molecule type" value="Genomic_DNA"/>
</dbReference>
<protein>
    <submittedName>
        <fullName evidence="1">Uncharacterized protein</fullName>
    </submittedName>
</protein>
<dbReference type="InterPro" id="IPR008996">
    <property type="entry name" value="IL1/FGF"/>
</dbReference>
<sequence length="190" mass="21776">PVGMSEFQCMEFAAVLENEIFFAGSPADIEEDSFRRMNKCLSRMIRNKNHQFLVADQGLVFENGPVEQAPFADRRFSIEMYGTTECARGVAVVIRFFSEGCWHVVRCTQEGSRKKVEASPQSEQVPDYVPDSCNDAVFFLQAVEGQSNKFMFESSRWRCWFLAFSAEGGFYKLVLQPRADEVDERQLFTL</sequence>
<dbReference type="Gene3D" id="2.80.10.50">
    <property type="match status" value="1"/>
</dbReference>
<dbReference type="SUPFAM" id="SSF50353">
    <property type="entry name" value="Cytokine"/>
    <property type="match status" value="1"/>
</dbReference>
<dbReference type="EMBL" id="AHAT01018446">
    <property type="status" value="NOT_ANNOTATED_CDS"/>
    <property type="molecule type" value="Genomic_DNA"/>
</dbReference>
<accession>W5MG35</accession>
<dbReference type="Bgee" id="ENSLOCG00000006081">
    <property type="expression patterns" value="Expressed in testis and 13 other cell types or tissues"/>
</dbReference>
<dbReference type="AlphaFoldDB" id="W5MG35"/>
<dbReference type="GeneTree" id="ENSGT00990000204713"/>
<name>W5MG35_LEPOC</name>
<reference evidence="1" key="2">
    <citation type="submission" date="2025-08" db="UniProtKB">
        <authorList>
            <consortium name="Ensembl"/>
        </authorList>
    </citation>
    <scope>IDENTIFICATION</scope>
</reference>
<evidence type="ECO:0000313" key="2">
    <source>
        <dbReference type="Proteomes" id="UP000018468"/>
    </source>
</evidence>
<reference evidence="2" key="1">
    <citation type="submission" date="2011-12" db="EMBL/GenBank/DDBJ databases">
        <title>The Draft Genome of Lepisosteus oculatus.</title>
        <authorList>
            <consortium name="The Broad Institute Genome Assembly &amp; Analysis Group"/>
            <consortium name="Computational R&amp;D Group"/>
            <consortium name="and Sequencing Platform"/>
            <person name="Di Palma F."/>
            <person name="Alfoldi J."/>
            <person name="Johnson J."/>
            <person name="Berlin A."/>
            <person name="Gnerre S."/>
            <person name="Jaffe D."/>
            <person name="MacCallum I."/>
            <person name="Young S."/>
            <person name="Walker B.J."/>
            <person name="Lander E.S."/>
            <person name="Lindblad-Toh K."/>
        </authorList>
    </citation>
    <scope>NUCLEOTIDE SEQUENCE [LARGE SCALE GENOMIC DNA]</scope>
</reference>
<dbReference type="OMA" id="KHESIFY"/>
<organism evidence="1 2">
    <name type="scientific">Lepisosteus oculatus</name>
    <name type="common">Spotted gar</name>
    <dbReference type="NCBI Taxonomy" id="7918"/>
    <lineage>
        <taxon>Eukaryota</taxon>
        <taxon>Metazoa</taxon>
        <taxon>Chordata</taxon>
        <taxon>Craniata</taxon>
        <taxon>Vertebrata</taxon>
        <taxon>Euteleostomi</taxon>
        <taxon>Actinopterygii</taxon>
        <taxon>Neopterygii</taxon>
        <taxon>Holostei</taxon>
        <taxon>Semionotiformes</taxon>
        <taxon>Lepisosteidae</taxon>
        <taxon>Lepisosteus</taxon>
    </lineage>
</organism>